<comment type="caution">
    <text evidence="1">The sequence shown here is derived from an EMBL/GenBank/DDBJ whole genome shotgun (WGS) entry which is preliminary data.</text>
</comment>
<proteinExistence type="predicted"/>
<keyword evidence="2" id="KW-1185">Reference proteome</keyword>
<accession>A0ABQ3V1M3</accession>
<evidence type="ECO:0000313" key="2">
    <source>
        <dbReference type="Proteomes" id="UP000654345"/>
    </source>
</evidence>
<protein>
    <recommendedName>
        <fullName evidence="3">Glycosyltransferase RgtA/B/C/D-like domain-containing protein</fullName>
    </recommendedName>
</protein>
<name>A0ABQ3V1M3_9CHLR</name>
<evidence type="ECO:0000313" key="1">
    <source>
        <dbReference type="EMBL" id="GHO58482.1"/>
    </source>
</evidence>
<evidence type="ECO:0008006" key="3">
    <source>
        <dbReference type="Google" id="ProtNLM"/>
    </source>
</evidence>
<reference evidence="1 2" key="1">
    <citation type="journal article" date="2021" name="Int. J. Syst. Evol. Microbiol.">
        <title>Reticulibacter mediterranei gen. nov., sp. nov., within the new family Reticulibacteraceae fam. nov., and Ktedonospora formicarum gen. nov., sp. nov., Ktedonobacter robiniae sp. nov., Dictyobacter formicarum sp. nov. and Dictyobacter arantiisoli sp. nov., belonging to the class Ktedonobacteria.</title>
        <authorList>
            <person name="Yabe S."/>
            <person name="Zheng Y."/>
            <person name="Wang C.M."/>
            <person name="Sakai Y."/>
            <person name="Abe K."/>
            <person name="Yokota A."/>
            <person name="Donadio S."/>
            <person name="Cavaletti L."/>
            <person name="Monciardini P."/>
        </authorList>
    </citation>
    <scope>NUCLEOTIDE SEQUENCE [LARGE SCALE GENOMIC DNA]</scope>
    <source>
        <strain evidence="1 2">SOSP1-30</strain>
    </source>
</reference>
<gene>
    <name evidence="1" type="ORF">KSB_69570</name>
</gene>
<dbReference type="RefSeq" id="WP_201374762.1">
    <property type="nucleotide sequence ID" value="NZ_BNJG01000003.1"/>
</dbReference>
<organism evidence="1 2">
    <name type="scientific">Ktedonobacter robiniae</name>
    <dbReference type="NCBI Taxonomy" id="2778365"/>
    <lineage>
        <taxon>Bacteria</taxon>
        <taxon>Bacillati</taxon>
        <taxon>Chloroflexota</taxon>
        <taxon>Ktedonobacteria</taxon>
        <taxon>Ktedonobacterales</taxon>
        <taxon>Ktedonobacteraceae</taxon>
        <taxon>Ktedonobacter</taxon>
    </lineage>
</organism>
<sequence length="160" mass="18376">MLGVLYVVVWQIQGKWVALLTLLAVASDTWIIFTNQGIYIEDSQLIFLLLSLLLYWKAQHTLDGKRRTARPWLAFTLAMSQIFMWGRDFALLTGVRQTTCVNGTRSLRLFTRACPLPVSKLGETSTTFEVKLTKSARRVEIRHPEPGETAPHLEYQHRML</sequence>
<dbReference type="Proteomes" id="UP000654345">
    <property type="component" value="Unassembled WGS sequence"/>
</dbReference>
<dbReference type="EMBL" id="BNJG01000003">
    <property type="protein sequence ID" value="GHO58482.1"/>
    <property type="molecule type" value="Genomic_DNA"/>
</dbReference>